<evidence type="ECO:0000256" key="5">
    <source>
        <dbReference type="SAM" id="SignalP"/>
    </source>
</evidence>
<keyword evidence="3 4" id="KW-0326">Glycosidase</keyword>
<proteinExistence type="inferred from homology"/>
<dbReference type="eggNOG" id="COG2730">
    <property type="taxonomic scope" value="Bacteria"/>
</dbReference>
<evidence type="ECO:0000313" key="7">
    <source>
        <dbReference type="EMBL" id="KEO89864.1"/>
    </source>
</evidence>
<keyword evidence="2 4" id="KW-0378">Hydrolase</keyword>
<evidence type="ECO:0000259" key="6">
    <source>
        <dbReference type="Pfam" id="PF00150"/>
    </source>
</evidence>
<evidence type="ECO:0000256" key="1">
    <source>
        <dbReference type="ARBA" id="ARBA00022729"/>
    </source>
</evidence>
<feature type="signal peptide" evidence="5">
    <location>
        <begin position="1"/>
        <end position="24"/>
    </location>
</feature>
<gene>
    <name evidence="7" type="ORF">EH31_11975</name>
</gene>
<evidence type="ECO:0000256" key="2">
    <source>
        <dbReference type="ARBA" id="ARBA00022801"/>
    </source>
</evidence>
<dbReference type="InterPro" id="IPR018087">
    <property type="entry name" value="Glyco_hydro_5_CS"/>
</dbReference>
<dbReference type="GO" id="GO:0009986">
    <property type="term" value="C:cell surface"/>
    <property type="evidence" value="ECO:0007669"/>
    <property type="project" value="TreeGrafter"/>
</dbReference>
<accession>A0A074M8W7</accession>
<dbReference type="PANTHER" id="PTHR31297:SF17">
    <property type="entry name" value="ENDOGLUCANASE"/>
    <property type="match status" value="1"/>
</dbReference>
<evidence type="ECO:0000256" key="3">
    <source>
        <dbReference type="ARBA" id="ARBA00023295"/>
    </source>
</evidence>
<dbReference type="Proteomes" id="UP000027647">
    <property type="component" value="Unassembled WGS sequence"/>
</dbReference>
<dbReference type="Pfam" id="PF00150">
    <property type="entry name" value="Cellulase"/>
    <property type="match status" value="1"/>
</dbReference>
<dbReference type="InterPro" id="IPR001547">
    <property type="entry name" value="Glyco_hydro_5"/>
</dbReference>
<feature type="chain" id="PRO_5001697018" description="Glycoside hydrolase family 5 domain-containing protein" evidence="5">
    <location>
        <begin position="25"/>
        <end position="336"/>
    </location>
</feature>
<dbReference type="PANTHER" id="PTHR31297">
    <property type="entry name" value="GLUCAN ENDO-1,6-BETA-GLUCOSIDASE B"/>
    <property type="match status" value="1"/>
</dbReference>
<dbReference type="GO" id="GO:0005576">
    <property type="term" value="C:extracellular region"/>
    <property type="evidence" value="ECO:0007669"/>
    <property type="project" value="TreeGrafter"/>
</dbReference>
<dbReference type="GO" id="GO:0009251">
    <property type="term" value="P:glucan catabolic process"/>
    <property type="evidence" value="ECO:0007669"/>
    <property type="project" value="TreeGrafter"/>
</dbReference>
<reference evidence="7 8" key="1">
    <citation type="submission" date="2014-04" db="EMBL/GenBank/DDBJ databases">
        <title>A comprehensive comparison of genomes of Erythrobacter spp. strains.</title>
        <authorList>
            <person name="Zheng Q."/>
        </authorList>
    </citation>
    <scope>NUCLEOTIDE SEQUENCE [LARGE SCALE GENOMIC DNA]</scope>
    <source>
        <strain evidence="7 8">DSM 6997</strain>
    </source>
</reference>
<dbReference type="OrthoDB" id="9800955at2"/>
<dbReference type="InterPro" id="IPR017853">
    <property type="entry name" value="GH"/>
</dbReference>
<dbReference type="GO" id="GO:0008422">
    <property type="term" value="F:beta-glucosidase activity"/>
    <property type="evidence" value="ECO:0007669"/>
    <property type="project" value="TreeGrafter"/>
</dbReference>
<protein>
    <recommendedName>
        <fullName evidence="6">Glycoside hydrolase family 5 domain-containing protein</fullName>
    </recommendedName>
</protein>
<evidence type="ECO:0000313" key="8">
    <source>
        <dbReference type="Proteomes" id="UP000027647"/>
    </source>
</evidence>
<organism evidence="7 8">
    <name type="scientific">Erythrobacter longus</name>
    <dbReference type="NCBI Taxonomy" id="1044"/>
    <lineage>
        <taxon>Bacteria</taxon>
        <taxon>Pseudomonadati</taxon>
        <taxon>Pseudomonadota</taxon>
        <taxon>Alphaproteobacteria</taxon>
        <taxon>Sphingomonadales</taxon>
        <taxon>Erythrobacteraceae</taxon>
        <taxon>Erythrobacter/Porphyrobacter group</taxon>
        <taxon>Erythrobacter</taxon>
    </lineage>
</organism>
<dbReference type="PROSITE" id="PS00659">
    <property type="entry name" value="GLYCOSYL_HYDROL_F5"/>
    <property type="match status" value="1"/>
</dbReference>
<evidence type="ECO:0000256" key="4">
    <source>
        <dbReference type="RuleBase" id="RU361153"/>
    </source>
</evidence>
<dbReference type="EMBL" id="JMIW01000004">
    <property type="protein sequence ID" value="KEO89864.1"/>
    <property type="molecule type" value="Genomic_DNA"/>
</dbReference>
<comment type="caution">
    <text evidence="7">The sequence shown here is derived from an EMBL/GenBank/DDBJ whole genome shotgun (WGS) entry which is preliminary data.</text>
</comment>
<keyword evidence="1 5" id="KW-0732">Signal</keyword>
<dbReference type="STRING" id="1044.EH31_11975"/>
<dbReference type="SUPFAM" id="SSF51445">
    <property type="entry name" value="(Trans)glycosidases"/>
    <property type="match status" value="1"/>
</dbReference>
<sequence>MVRKSCLIAACAALITTGSLPALAQDASPPIAQDFQMKRCVNMGNALEAAHGENWGRLYTEEDYARIAAAGFDTVRIPVRWSDYTGPAPIYRVHPDFAEVVDNNIRWALKNDLNIVLNIHHFNQLMEAPDSHVERYRALWDQISLRYSKLPDNVWFEVLNEPHNNLKGAQMRQLQALALQIIRADNPTRIVMLGGEEWSGIRTLATNLSTDDPNVVYTFHYYDPFNFTHQEATWLGDDMPKGKRGWGSGEDKAELTAAVETAKAFREATGRPVFLGEFGVNAPVSNNERVKWAGAVKAAMEEADIPWCLWSYGNTFALYTDENGWDEDMLKALTEE</sequence>
<dbReference type="Gene3D" id="3.20.20.80">
    <property type="entry name" value="Glycosidases"/>
    <property type="match status" value="1"/>
</dbReference>
<dbReference type="AlphaFoldDB" id="A0A074M8W7"/>
<keyword evidence="8" id="KW-1185">Reference proteome</keyword>
<comment type="similarity">
    <text evidence="4">Belongs to the glycosyl hydrolase 5 (cellulase A) family.</text>
</comment>
<feature type="domain" description="Glycoside hydrolase family 5" evidence="6">
    <location>
        <begin position="51"/>
        <end position="314"/>
    </location>
</feature>
<dbReference type="InterPro" id="IPR050386">
    <property type="entry name" value="Glycosyl_hydrolase_5"/>
</dbReference>
<name>A0A074M8W7_ERYLO</name>